<dbReference type="PANTHER" id="PTHR43053:SF3">
    <property type="entry name" value="ALPHA-GALACTOSIDASE C-RELATED"/>
    <property type="match status" value="1"/>
</dbReference>
<protein>
    <submittedName>
        <fullName evidence="4">Alpha-galactosidase</fullName>
    </submittedName>
</protein>
<organism evidence="4">
    <name type="scientific">Caldilineaceae bacterium SB0662_bin_9</name>
    <dbReference type="NCBI Taxonomy" id="2605258"/>
    <lineage>
        <taxon>Bacteria</taxon>
        <taxon>Bacillati</taxon>
        <taxon>Chloroflexota</taxon>
        <taxon>Caldilineae</taxon>
        <taxon>Caldilineales</taxon>
        <taxon>Caldilineaceae</taxon>
    </lineage>
</organism>
<name>A0A6B1DYA3_9CHLR</name>
<dbReference type="SUPFAM" id="SSF51445">
    <property type="entry name" value="(Trans)glycosidases"/>
    <property type="match status" value="1"/>
</dbReference>
<dbReference type="InterPro" id="IPR031705">
    <property type="entry name" value="Glyco_hydro_36_C"/>
</dbReference>
<sequence length="707" mass="80035">MRPEPSPMFTDVDRQDDPHPTWTFRTGLVAYQESLIGGQLVGRGWNGAGFMAPESQRIDTSQHAEPQAFTLEVDGQSLRSHWSLVSEEVVSVETGIEFVMALAHAHRPVSVKVHTQLDGTSFMKRWLEVTNHSEAAVPLSAAGSWSGVFQSVTERAFGAPGPYRLGYFQDSHWGNCGDFDWQEMPYAGYRIDGYFRRDRHRHPMFILNNRETGENLIGSLAFSGGYSFEFDLDDGPARGTSRISFKAGPAGPAPLRVLDPGETIVMPALHLGLVIGDLDECINALHDHTRRSVFRPLMPGKSGLITSGIGPEMEVTEEAVMHEIEMAAQMGVELFILDASWYAEPYGDWFATAGDWEVNRQRFPKGIEYFVESAHERGLLFGLWMEPERLGTASQIRKEHPEWVAHRYDDTPYETGLIDLTNPEAVAWVEANISRLIETYGLDCFRLDYNVGFLEAAGYSERHGWQENRYWRQCENLYGLFDRLTRKFPDVIFQNCASGGARTDLGFLRYFDHTWVTDHQIAPRSFSITSGMSMALPPERMDRLIGYGQYCGRTADIDFQGRLALFTHATMGWYHLIGAKPNLAQRPHVQRFVRLYKEVARPMHGQSRIYHHTPTHDGLEPSGWGALELAHRDRSRSMAGVFRLQDPAEPVYHMRFKGVDPGLRYSVRFDNEDTEGVMDGYHLKYVGIPVRLDNPLTSQLFVAEAVT</sequence>
<dbReference type="GO" id="GO:0004557">
    <property type="term" value="F:alpha-galactosidase activity"/>
    <property type="evidence" value="ECO:0007669"/>
    <property type="project" value="InterPro"/>
</dbReference>
<dbReference type="EMBL" id="VXPY01000122">
    <property type="protein sequence ID" value="MYD92056.1"/>
    <property type="molecule type" value="Genomic_DNA"/>
</dbReference>
<reference evidence="4" key="1">
    <citation type="submission" date="2019-09" db="EMBL/GenBank/DDBJ databases">
        <title>Characterisation of the sponge microbiome using genome-centric metagenomics.</title>
        <authorList>
            <person name="Engelberts J.P."/>
            <person name="Robbins S.J."/>
            <person name="De Goeij J.M."/>
            <person name="Aranda M."/>
            <person name="Bell S.C."/>
            <person name="Webster N.S."/>
        </authorList>
    </citation>
    <scope>NUCLEOTIDE SEQUENCE</scope>
    <source>
        <strain evidence="4">SB0662_bin_9</strain>
    </source>
</reference>
<evidence type="ECO:0000256" key="2">
    <source>
        <dbReference type="ARBA" id="ARBA00023295"/>
    </source>
</evidence>
<feature type="domain" description="Glycosyl hydrolase family 36 C-terminal" evidence="3">
    <location>
        <begin position="626"/>
        <end position="701"/>
    </location>
</feature>
<gene>
    <name evidence="4" type="ORF">F4Y08_17285</name>
</gene>
<dbReference type="CDD" id="cd14791">
    <property type="entry name" value="GH36"/>
    <property type="match status" value="1"/>
</dbReference>
<evidence type="ECO:0000256" key="1">
    <source>
        <dbReference type="ARBA" id="ARBA00022801"/>
    </source>
</evidence>
<dbReference type="Pfam" id="PF16874">
    <property type="entry name" value="Glyco_hydro_36C"/>
    <property type="match status" value="1"/>
</dbReference>
<dbReference type="InterPro" id="IPR017853">
    <property type="entry name" value="GH"/>
</dbReference>
<dbReference type="InterPro" id="IPR038417">
    <property type="entry name" value="Alpga-gal_N_sf"/>
</dbReference>
<dbReference type="Gene3D" id="3.20.20.70">
    <property type="entry name" value="Aldolase class I"/>
    <property type="match status" value="1"/>
</dbReference>
<keyword evidence="2" id="KW-0326">Glycosidase</keyword>
<dbReference type="Gene3D" id="2.60.40.1180">
    <property type="entry name" value="Golgi alpha-mannosidase II"/>
    <property type="match status" value="1"/>
</dbReference>
<evidence type="ECO:0000259" key="3">
    <source>
        <dbReference type="Pfam" id="PF16874"/>
    </source>
</evidence>
<dbReference type="InterPro" id="IPR013780">
    <property type="entry name" value="Glyco_hydro_b"/>
</dbReference>
<dbReference type="PRINTS" id="PR00743">
    <property type="entry name" value="GLHYDRLASE36"/>
</dbReference>
<proteinExistence type="predicted"/>
<evidence type="ECO:0000313" key="4">
    <source>
        <dbReference type="EMBL" id="MYD92056.1"/>
    </source>
</evidence>
<dbReference type="PANTHER" id="PTHR43053">
    <property type="entry name" value="GLYCOSIDASE FAMILY 31"/>
    <property type="match status" value="1"/>
</dbReference>
<dbReference type="GO" id="GO:0016052">
    <property type="term" value="P:carbohydrate catabolic process"/>
    <property type="evidence" value="ECO:0007669"/>
    <property type="project" value="InterPro"/>
</dbReference>
<dbReference type="InterPro" id="IPR013785">
    <property type="entry name" value="Aldolase_TIM"/>
</dbReference>
<keyword evidence="1" id="KW-0378">Hydrolase</keyword>
<accession>A0A6B1DYA3</accession>
<comment type="caution">
    <text evidence="4">The sequence shown here is derived from an EMBL/GenBank/DDBJ whole genome shotgun (WGS) entry which is preliminary data.</text>
</comment>
<dbReference type="Gene3D" id="2.70.98.60">
    <property type="entry name" value="alpha-galactosidase from lactobacil brevis"/>
    <property type="match status" value="1"/>
</dbReference>
<dbReference type="AlphaFoldDB" id="A0A6B1DYA3"/>
<dbReference type="InterPro" id="IPR002252">
    <property type="entry name" value="Glyco_hydro_36"/>
</dbReference>
<dbReference type="InterPro" id="IPR050985">
    <property type="entry name" value="Alpha-glycosidase_related"/>
</dbReference>
<dbReference type="Pfam" id="PF02065">
    <property type="entry name" value="Melibiase"/>
    <property type="match status" value="1"/>
</dbReference>